<organism evidence="4 5">
    <name type="scientific">Aurantiacibacter arachoides</name>
    <dbReference type="NCBI Taxonomy" id="1850444"/>
    <lineage>
        <taxon>Bacteria</taxon>
        <taxon>Pseudomonadati</taxon>
        <taxon>Pseudomonadota</taxon>
        <taxon>Alphaproteobacteria</taxon>
        <taxon>Sphingomonadales</taxon>
        <taxon>Erythrobacteraceae</taxon>
        <taxon>Aurantiacibacter</taxon>
    </lineage>
</organism>
<keyword evidence="2" id="KW-1133">Transmembrane helix</keyword>
<comment type="caution">
    <text evidence="4">The sequence shown here is derived from an EMBL/GenBank/DDBJ whole genome shotgun (WGS) entry which is preliminary data.</text>
</comment>
<keyword evidence="5" id="KW-1185">Reference proteome</keyword>
<dbReference type="OrthoDB" id="5366081at2"/>
<protein>
    <recommendedName>
        <fullName evidence="3">Excalibur calcium-binding domain-containing protein</fullName>
    </recommendedName>
</protein>
<feature type="compositionally biased region" description="Basic and acidic residues" evidence="1">
    <location>
        <begin position="119"/>
        <end position="130"/>
    </location>
</feature>
<dbReference type="Proteomes" id="UP000460626">
    <property type="component" value="Unassembled WGS sequence"/>
</dbReference>
<keyword evidence="2" id="KW-0812">Transmembrane</keyword>
<sequence length="130" mass="13917">MARQQRQQRFGLGTIVAVGLGGIVVGNMFSARDEPPPEYRLIGEFERTATAADVADTDPQPATLYQAPELQPEPEPWPEPEPVYIAPAPVTAAYFRNCSDARAQGAAPVRSGDPGYSSKLDRDGDGVGCE</sequence>
<evidence type="ECO:0000256" key="2">
    <source>
        <dbReference type="SAM" id="Phobius"/>
    </source>
</evidence>
<evidence type="ECO:0000313" key="4">
    <source>
        <dbReference type="EMBL" id="MXO94392.1"/>
    </source>
</evidence>
<proteinExistence type="predicted"/>
<reference evidence="4 5" key="1">
    <citation type="submission" date="2019-12" db="EMBL/GenBank/DDBJ databases">
        <title>Genomic-based taxomic classification of the family Erythrobacteraceae.</title>
        <authorList>
            <person name="Xu L."/>
        </authorList>
    </citation>
    <scope>NUCLEOTIDE SEQUENCE [LARGE SCALE GENOMIC DNA]</scope>
    <source>
        <strain evidence="4 5">RC4-10-4</strain>
    </source>
</reference>
<evidence type="ECO:0000256" key="1">
    <source>
        <dbReference type="SAM" id="MobiDB-lite"/>
    </source>
</evidence>
<accession>A0A845A4P0</accession>
<dbReference type="RefSeq" id="WP_131453614.1">
    <property type="nucleotide sequence ID" value="NZ_WTYH01000001.1"/>
</dbReference>
<keyword evidence="2" id="KW-0472">Membrane</keyword>
<evidence type="ECO:0000313" key="5">
    <source>
        <dbReference type="Proteomes" id="UP000460626"/>
    </source>
</evidence>
<dbReference type="Pfam" id="PF05901">
    <property type="entry name" value="Excalibur"/>
    <property type="match status" value="1"/>
</dbReference>
<gene>
    <name evidence="4" type="ORF">GRI62_12375</name>
</gene>
<dbReference type="SMART" id="SM00894">
    <property type="entry name" value="Excalibur"/>
    <property type="match status" value="1"/>
</dbReference>
<feature type="transmembrane region" description="Helical" evidence="2">
    <location>
        <begin position="12"/>
        <end position="31"/>
    </location>
</feature>
<dbReference type="InterPro" id="IPR008613">
    <property type="entry name" value="Excalibur_Ca-bd_domain"/>
</dbReference>
<dbReference type="EMBL" id="WTYH01000001">
    <property type="protein sequence ID" value="MXO94392.1"/>
    <property type="molecule type" value="Genomic_DNA"/>
</dbReference>
<feature type="region of interest" description="Disordered" evidence="1">
    <location>
        <begin position="102"/>
        <end position="130"/>
    </location>
</feature>
<feature type="domain" description="Excalibur calcium-binding" evidence="3">
    <location>
        <begin position="94"/>
        <end position="130"/>
    </location>
</feature>
<evidence type="ECO:0000259" key="3">
    <source>
        <dbReference type="SMART" id="SM00894"/>
    </source>
</evidence>
<name>A0A845A4P0_9SPHN</name>
<dbReference type="AlphaFoldDB" id="A0A845A4P0"/>